<evidence type="ECO:0000313" key="3">
    <source>
        <dbReference type="Proteomes" id="UP001281761"/>
    </source>
</evidence>
<protein>
    <submittedName>
        <fullName evidence="1">Uncharacterized protein</fullName>
    </submittedName>
</protein>
<name>A0ABQ9WRE3_9EUKA</name>
<comment type="caution">
    <text evidence="1">The sequence shown here is derived from an EMBL/GenBank/DDBJ whole genome shotgun (WGS) entry which is preliminary data.</text>
</comment>
<dbReference type="EMBL" id="JARBJD010000067">
    <property type="protein sequence ID" value="KAK2955446.1"/>
    <property type="molecule type" value="Genomic_DNA"/>
</dbReference>
<evidence type="ECO:0000313" key="2">
    <source>
        <dbReference type="EMBL" id="KAK2955446.1"/>
    </source>
</evidence>
<sequence length="138" mass="16170">MNKVRVFCVPDVQNACVSTSSFYMWERVGLKSFATSRLTKRTKPTVCWMESRYPDSNNEIRHGFVYVDWSQIICQVQNDVVRLQTRCLCVIQFVSDLRSESTRMWGSRRETPEWIESDNEEEGSCVIHFCKDHSTIDS</sequence>
<accession>A0ABQ9WRE3</accession>
<dbReference type="Proteomes" id="UP001281761">
    <property type="component" value="Unassembled WGS sequence"/>
</dbReference>
<organism evidence="1 3">
    <name type="scientific">Blattamonas nauphoetae</name>
    <dbReference type="NCBI Taxonomy" id="2049346"/>
    <lineage>
        <taxon>Eukaryota</taxon>
        <taxon>Metamonada</taxon>
        <taxon>Preaxostyla</taxon>
        <taxon>Oxymonadida</taxon>
        <taxon>Blattamonas</taxon>
    </lineage>
</organism>
<dbReference type="EMBL" id="JARBJD010000439">
    <property type="protein sequence ID" value="KAK2942045.1"/>
    <property type="molecule type" value="Genomic_DNA"/>
</dbReference>
<proteinExistence type="predicted"/>
<gene>
    <name evidence="1" type="ORF">BLNAU_23036</name>
    <name evidence="2" type="ORF">BLNAU_9674</name>
</gene>
<evidence type="ECO:0000313" key="1">
    <source>
        <dbReference type="EMBL" id="KAK2942045.1"/>
    </source>
</evidence>
<keyword evidence="3" id="KW-1185">Reference proteome</keyword>
<reference evidence="1 3" key="1">
    <citation type="journal article" date="2022" name="bioRxiv">
        <title>Genomics of Preaxostyla Flagellates Illuminates Evolutionary Transitions and the Path Towards Mitochondrial Loss.</title>
        <authorList>
            <person name="Novak L.V.F."/>
            <person name="Treitli S.C."/>
            <person name="Pyrih J."/>
            <person name="Halakuc P."/>
            <person name="Pipaliya S.V."/>
            <person name="Vacek V."/>
            <person name="Brzon O."/>
            <person name="Soukal P."/>
            <person name="Eme L."/>
            <person name="Dacks J.B."/>
            <person name="Karnkowska A."/>
            <person name="Elias M."/>
            <person name="Hampl V."/>
        </authorList>
    </citation>
    <scope>NUCLEOTIDE SEQUENCE [LARGE SCALE GENOMIC DNA]</scope>
    <source>
        <strain evidence="1">NAU3</strain>
        <tissue evidence="1">Gut</tissue>
    </source>
</reference>